<dbReference type="Proteomes" id="UP000265520">
    <property type="component" value="Unassembled WGS sequence"/>
</dbReference>
<evidence type="ECO:0000313" key="1">
    <source>
        <dbReference type="EMBL" id="MCI75080.1"/>
    </source>
</evidence>
<dbReference type="AlphaFoldDB" id="A0A392URX1"/>
<organism evidence="1 2">
    <name type="scientific">Trifolium medium</name>
    <dbReference type="NCBI Taxonomy" id="97028"/>
    <lineage>
        <taxon>Eukaryota</taxon>
        <taxon>Viridiplantae</taxon>
        <taxon>Streptophyta</taxon>
        <taxon>Embryophyta</taxon>
        <taxon>Tracheophyta</taxon>
        <taxon>Spermatophyta</taxon>
        <taxon>Magnoliopsida</taxon>
        <taxon>eudicotyledons</taxon>
        <taxon>Gunneridae</taxon>
        <taxon>Pentapetalae</taxon>
        <taxon>rosids</taxon>
        <taxon>fabids</taxon>
        <taxon>Fabales</taxon>
        <taxon>Fabaceae</taxon>
        <taxon>Papilionoideae</taxon>
        <taxon>50 kb inversion clade</taxon>
        <taxon>NPAAA clade</taxon>
        <taxon>Hologalegina</taxon>
        <taxon>IRL clade</taxon>
        <taxon>Trifolieae</taxon>
        <taxon>Trifolium</taxon>
    </lineage>
</organism>
<comment type="caution">
    <text evidence="1">The sequence shown here is derived from an EMBL/GenBank/DDBJ whole genome shotgun (WGS) entry which is preliminary data.</text>
</comment>
<name>A0A392URX1_9FABA</name>
<accession>A0A392URX1</accession>
<proteinExistence type="predicted"/>
<feature type="non-terminal residue" evidence="1">
    <location>
        <position position="1"/>
    </location>
</feature>
<keyword evidence="2" id="KW-1185">Reference proteome</keyword>
<protein>
    <submittedName>
        <fullName evidence="1">Uncharacterized protein</fullName>
    </submittedName>
</protein>
<dbReference type="EMBL" id="LXQA010874653">
    <property type="protein sequence ID" value="MCI75080.1"/>
    <property type="molecule type" value="Genomic_DNA"/>
</dbReference>
<evidence type="ECO:0000313" key="2">
    <source>
        <dbReference type="Proteomes" id="UP000265520"/>
    </source>
</evidence>
<reference evidence="1 2" key="1">
    <citation type="journal article" date="2018" name="Front. Plant Sci.">
        <title>Red Clover (Trifolium pratense) and Zigzag Clover (T. medium) - A Picture of Genomic Similarities and Differences.</title>
        <authorList>
            <person name="Dluhosova J."/>
            <person name="Istvanek J."/>
            <person name="Nedelnik J."/>
            <person name="Repkova J."/>
        </authorList>
    </citation>
    <scope>NUCLEOTIDE SEQUENCE [LARGE SCALE GENOMIC DNA]</scope>
    <source>
        <strain evidence="2">cv. 10/8</strain>
        <tissue evidence="1">Leaf</tissue>
    </source>
</reference>
<sequence length="52" mass="5445">HDFGGFGLCWQARAAPMSLRNVPALLGGHVQVLSTARRARPAALRAGCCVQG</sequence>